<reference evidence="3 4" key="1">
    <citation type="journal article" date="2019" name="Int. J. Syst. Evol. Microbiol.">
        <title>The Global Catalogue of Microorganisms (GCM) 10K type strain sequencing project: providing services to taxonomists for standard genome sequencing and annotation.</title>
        <authorList>
            <consortium name="The Broad Institute Genomics Platform"/>
            <consortium name="The Broad Institute Genome Sequencing Center for Infectious Disease"/>
            <person name="Wu L."/>
            <person name="Ma J."/>
        </authorList>
    </citation>
    <scope>NUCLEOTIDE SEQUENCE [LARGE SCALE GENOMIC DNA]</scope>
    <source>
        <strain evidence="3 4">JCM 13850</strain>
    </source>
</reference>
<keyword evidence="2" id="KW-0472">Membrane</keyword>
<keyword evidence="2" id="KW-1133">Transmembrane helix</keyword>
<feature type="transmembrane region" description="Helical" evidence="2">
    <location>
        <begin position="16"/>
        <end position="39"/>
    </location>
</feature>
<comment type="caution">
    <text evidence="3">The sequence shown here is derived from an EMBL/GenBank/DDBJ whole genome shotgun (WGS) entry which is preliminary data.</text>
</comment>
<evidence type="ECO:0000313" key="3">
    <source>
        <dbReference type="EMBL" id="GAA2135886.1"/>
    </source>
</evidence>
<name>A0ABN2Z2Q0_9ACTN</name>
<keyword evidence="2" id="KW-0812">Transmembrane</keyword>
<feature type="region of interest" description="Disordered" evidence="1">
    <location>
        <begin position="77"/>
        <end position="100"/>
    </location>
</feature>
<evidence type="ECO:0000313" key="4">
    <source>
        <dbReference type="Proteomes" id="UP001501020"/>
    </source>
</evidence>
<sequence length="136" mass="15489">MLATAYANTDPIGPIFWAWIIPVLGTVALLGWLWVTVAASSRRIHPERRNDQTNHRGMEQGGLYYYRPGMFSHSYPPTAEQEEEFQYENPQPGREPRVSTAKGLANKTLKERAKIVKDAQTLKNEVESLKRPKHNA</sequence>
<proteinExistence type="predicted"/>
<evidence type="ECO:0000256" key="1">
    <source>
        <dbReference type="SAM" id="MobiDB-lite"/>
    </source>
</evidence>
<evidence type="ECO:0000256" key="2">
    <source>
        <dbReference type="SAM" id="Phobius"/>
    </source>
</evidence>
<dbReference type="Proteomes" id="UP001501020">
    <property type="component" value="Unassembled WGS sequence"/>
</dbReference>
<protein>
    <submittedName>
        <fullName evidence="3">Uncharacterized protein</fullName>
    </submittedName>
</protein>
<keyword evidence="4" id="KW-1185">Reference proteome</keyword>
<accession>A0ABN2Z2Q0</accession>
<dbReference type="EMBL" id="BAAAMR010000022">
    <property type="protein sequence ID" value="GAA2135886.1"/>
    <property type="molecule type" value="Genomic_DNA"/>
</dbReference>
<gene>
    <name evidence="3" type="ORF">GCM10009727_30380</name>
</gene>
<organism evidence="3 4">
    <name type="scientific">Actinomadura napierensis</name>
    <dbReference type="NCBI Taxonomy" id="267854"/>
    <lineage>
        <taxon>Bacteria</taxon>
        <taxon>Bacillati</taxon>
        <taxon>Actinomycetota</taxon>
        <taxon>Actinomycetes</taxon>
        <taxon>Streptosporangiales</taxon>
        <taxon>Thermomonosporaceae</taxon>
        <taxon>Actinomadura</taxon>
    </lineage>
</organism>